<sequence length="428" mass="47381">MALRQLSKRSKKRVIEDDDEDRASSSSLSSVPSERPVKKRAKQAETKRCPVCDELIPVRLLPTHAQVEAERVENIIKGIGSSQSTQEFDDTRDGSRRSAARARKSMSTRAHHDDSLEKYGKTIQAIKRHRKQRHTKFRELLKDDDEFVHTPTLPASSVTCPVCMKTVVGDEDVLEAHVNACLAYEGQRLEQERVEREQAVHDVWDAGGSGTHIGNVSGMQGAGFHLRNQGVQDVDDDIDIDGDDEAVFGGAQFTEEDILTSSLNESAAVDVDEEMEDVEVHVDDDGEEGENDGAALRSLVAQGKVIRRATVEAETLDSNTRAEVEQVIGVGDADKLDLALTTARRSGDPAEVVKALEQKVKHLESMRVSSSTSLLCRICLDPYTEPTVSTGCWHTCCRECWLRCLGSTKLCPICKRITIATDLRRVYL</sequence>
<dbReference type="PANTHER" id="PTHR13459:SF1">
    <property type="entry name" value="E3 UBIQUITIN-PROTEIN LIGASE RNF220 ISOFORM X1"/>
    <property type="match status" value="1"/>
</dbReference>
<feature type="compositionally biased region" description="Basic residues" evidence="2">
    <location>
        <begin position="1"/>
        <end position="12"/>
    </location>
</feature>
<dbReference type="EMBL" id="JASNQZ010000012">
    <property type="protein sequence ID" value="KAL0949222.1"/>
    <property type="molecule type" value="Genomic_DNA"/>
</dbReference>
<accession>A0ABR3J0Q3</accession>
<dbReference type="PROSITE" id="PS50089">
    <property type="entry name" value="ZF_RING_2"/>
    <property type="match status" value="1"/>
</dbReference>
<feature type="compositionally biased region" description="Low complexity" evidence="2">
    <location>
        <begin position="24"/>
        <end position="34"/>
    </location>
</feature>
<keyword evidence="1" id="KW-0479">Metal-binding</keyword>
<name>A0ABR3J0Q3_9AGAR</name>
<evidence type="ECO:0000256" key="1">
    <source>
        <dbReference type="PROSITE-ProRule" id="PRU00175"/>
    </source>
</evidence>
<dbReference type="InterPro" id="IPR052443">
    <property type="entry name" value="E3_ubiq-ligase_RNF220-like"/>
</dbReference>
<keyword evidence="1" id="KW-0862">Zinc</keyword>
<comment type="caution">
    <text evidence="4">The sequence shown here is derived from an EMBL/GenBank/DDBJ whole genome shotgun (WGS) entry which is preliminary data.</text>
</comment>
<evidence type="ECO:0000256" key="2">
    <source>
        <dbReference type="SAM" id="MobiDB-lite"/>
    </source>
</evidence>
<evidence type="ECO:0000313" key="5">
    <source>
        <dbReference type="Proteomes" id="UP001556367"/>
    </source>
</evidence>
<dbReference type="InterPro" id="IPR001841">
    <property type="entry name" value="Znf_RING"/>
</dbReference>
<protein>
    <recommendedName>
        <fullName evidence="3">RING-type domain-containing protein</fullName>
    </recommendedName>
</protein>
<dbReference type="Pfam" id="PF15926">
    <property type="entry name" value="RNF220"/>
    <property type="match status" value="1"/>
</dbReference>
<gene>
    <name evidence="4" type="ORF">HGRIS_009303</name>
</gene>
<organism evidence="4 5">
    <name type="scientific">Hohenbuehelia grisea</name>
    <dbReference type="NCBI Taxonomy" id="104357"/>
    <lineage>
        <taxon>Eukaryota</taxon>
        <taxon>Fungi</taxon>
        <taxon>Dikarya</taxon>
        <taxon>Basidiomycota</taxon>
        <taxon>Agaricomycotina</taxon>
        <taxon>Agaricomycetes</taxon>
        <taxon>Agaricomycetidae</taxon>
        <taxon>Agaricales</taxon>
        <taxon>Pleurotineae</taxon>
        <taxon>Pleurotaceae</taxon>
        <taxon>Hohenbuehelia</taxon>
    </lineage>
</organism>
<evidence type="ECO:0000313" key="4">
    <source>
        <dbReference type="EMBL" id="KAL0949222.1"/>
    </source>
</evidence>
<dbReference type="Proteomes" id="UP001556367">
    <property type="component" value="Unassembled WGS sequence"/>
</dbReference>
<keyword evidence="1" id="KW-0863">Zinc-finger</keyword>
<dbReference type="Gene3D" id="3.30.40.10">
    <property type="entry name" value="Zinc/RING finger domain, C3HC4 (zinc finger)"/>
    <property type="match status" value="1"/>
</dbReference>
<dbReference type="InterPro" id="IPR013083">
    <property type="entry name" value="Znf_RING/FYVE/PHD"/>
</dbReference>
<keyword evidence="5" id="KW-1185">Reference proteome</keyword>
<proteinExistence type="predicted"/>
<dbReference type="SUPFAM" id="SSF57850">
    <property type="entry name" value="RING/U-box"/>
    <property type="match status" value="1"/>
</dbReference>
<feature type="region of interest" description="Disordered" evidence="2">
    <location>
        <begin position="83"/>
        <end position="118"/>
    </location>
</feature>
<reference evidence="5" key="1">
    <citation type="submission" date="2024-06" db="EMBL/GenBank/DDBJ databases">
        <title>Multi-omics analyses provide insights into the biosynthesis of the anticancer antibiotic pleurotin in Hohenbuehelia grisea.</title>
        <authorList>
            <person name="Weaver J.A."/>
            <person name="Alberti F."/>
        </authorList>
    </citation>
    <scope>NUCLEOTIDE SEQUENCE [LARGE SCALE GENOMIC DNA]</scope>
    <source>
        <strain evidence="5">T-177</strain>
    </source>
</reference>
<feature type="region of interest" description="Disordered" evidence="2">
    <location>
        <begin position="1"/>
        <end position="46"/>
    </location>
</feature>
<evidence type="ECO:0000259" key="3">
    <source>
        <dbReference type="PROSITE" id="PS50089"/>
    </source>
</evidence>
<dbReference type="InterPro" id="IPR031824">
    <property type="entry name" value="RNF220_mid"/>
</dbReference>
<dbReference type="PANTHER" id="PTHR13459">
    <property type="entry name" value="E3 UBIQUITIN-PROTEIN LIGASE RNF220 ISOFORM X1"/>
    <property type="match status" value="1"/>
</dbReference>
<dbReference type="Pfam" id="PF13923">
    <property type="entry name" value="zf-C3HC4_2"/>
    <property type="match status" value="1"/>
</dbReference>
<feature type="domain" description="RING-type" evidence="3">
    <location>
        <begin position="376"/>
        <end position="415"/>
    </location>
</feature>